<evidence type="ECO:0000313" key="2">
    <source>
        <dbReference type="EMBL" id="CAE6489143.1"/>
    </source>
</evidence>
<sequence length="111" mass="12739">MVSDYGLSPPNQFAQPASDYPPSQHPDSAFQQSYMSSDPPPERPELPNRQWTREVWGEQESVLPVRTESPTQFECPSNDNGCTVSQEPHQRRFTPLARFISDQNGKIRTRY</sequence>
<organism evidence="2 3">
    <name type="scientific">Rhizoctonia solani</name>
    <dbReference type="NCBI Taxonomy" id="456999"/>
    <lineage>
        <taxon>Eukaryota</taxon>
        <taxon>Fungi</taxon>
        <taxon>Dikarya</taxon>
        <taxon>Basidiomycota</taxon>
        <taxon>Agaricomycotina</taxon>
        <taxon>Agaricomycetes</taxon>
        <taxon>Cantharellales</taxon>
        <taxon>Ceratobasidiaceae</taxon>
        <taxon>Rhizoctonia</taxon>
    </lineage>
</organism>
<dbReference type="Proteomes" id="UP000663843">
    <property type="component" value="Unassembled WGS sequence"/>
</dbReference>
<feature type="compositionally biased region" description="Polar residues" evidence="1">
    <location>
        <begin position="68"/>
        <end position="87"/>
    </location>
</feature>
<feature type="region of interest" description="Disordered" evidence="1">
    <location>
        <begin position="1"/>
        <end position="53"/>
    </location>
</feature>
<feature type="compositionally biased region" description="Polar residues" evidence="1">
    <location>
        <begin position="25"/>
        <end position="36"/>
    </location>
</feature>
<gene>
    <name evidence="2" type="ORF">RDB_LOCUS127224</name>
</gene>
<comment type="caution">
    <text evidence="2">The sequence shown here is derived from an EMBL/GenBank/DDBJ whole genome shotgun (WGS) entry which is preliminary data.</text>
</comment>
<evidence type="ECO:0000256" key="1">
    <source>
        <dbReference type="SAM" id="MobiDB-lite"/>
    </source>
</evidence>
<protein>
    <submittedName>
        <fullName evidence="2">Uncharacterized protein</fullName>
    </submittedName>
</protein>
<feature type="region of interest" description="Disordered" evidence="1">
    <location>
        <begin position="67"/>
        <end position="89"/>
    </location>
</feature>
<name>A0A8H3CKM8_9AGAM</name>
<accession>A0A8H3CKM8</accession>
<dbReference type="AlphaFoldDB" id="A0A8H3CKM8"/>
<feature type="compositionally biased region" description="Basic and acidic residues" evidence="1">
    <location>
        <begin position="40"/>
        <end position="53"/>
    </location>
</feature>
<reference evidence="2" key="1">
    <citation type="submission" date="2021-01" db="EMBL/GenBank/DDBJ databases">
        <authorList>
            <person name="Kaushik A."/>
        </authorList>
    </citation>
    <scope>NUCLEOTIDE SEQUENCE</scope>
    <source>
        <strain evidence="2">AG2-2IIIB</strain>
    </source>
</reference>
<dbReference type="EMBL" id="CAJMWT010004370">
    <property type="protein sequence ID" value="CAE6489143.1"/>
    <property type="molecule type" value="Genomic_DNA"/>
</dbReference>
<proteinExistence type="predicted"/>
<evidence type="ECO:0000313" key="3">
    <source>
        <dbReference type="Proteomes" id="UP000663843"/>
    </source>
</evidence>